<feature type="compositionally biased region" description="Basic residues" evidence="1">
    <location>
        <begin position="142"/>
        <end position="155"/>
    </location>
</feature>
<gene>
    <name evidence="3" type="ORF">SEMRO_588_G171450.1</name>
</gene>
<dbReference type="Proteomes" id="UP001153069">
    <property type="component" value="Unassembled WGS sequence"/>
</dbReference>
<dbReference type="EMBL" id="CAICTM010000587">
    <property type="protein sequence ID" value="CAB9513377.1"/>
    <property type="molecule type" value="Genomic_DNA"/>
</dbReference>
<feature type="region of interest" description="Disordered" evidence="1">
    <location>
        <begin position="250"/>
        <end position="309"/>
    </location>
</feature>
<feature type="region of interest" description="Disordered" evidence="1">
    <location>
        <begin position="55"/>
        <end position="101"/>
    </location>
</feature>
<feature type="compositionally biased region" description="Basic residues" evidence="1">
    <location>
        <begin position="178"/>
        <end position="196"/>
    </location>
</feature>
<keyword evidence="4" id="KW-1185">Reference proteome</keyword>
<proteinExistence type="predicted"/>
<feature type="chain" id="PRO_5040175986" evidence="2">
    <location>
        <begin position="26"/>
        <end position="450"/>
    </location>
</feature>
<name>A0A9N8E2M5_9STRA</name>
<feature type="signal peptide" evidence="2">
    <location>
        <begin position="1"/>
        <end position="25"/>
    </location>
</feature>
<feature type="compositionally biased region" description="Basic and acidic residues" evidence="1">
    <location>
        <begin position="197"/>
        <end position="207"/>
    </location>
</feature>
<dbReference type="AlphaFoldDB" id="A0A9N8E2M5"/>
<feature type="region of interest" description="Disordered" evidence="1">
    <location>
        <begin position="123"/>
        <end position="160"/>
    </location>
</feature>
<organism evidence="3 4">
    <name type="scientific">Seminavis robusta</name>
    <dbReference type="NCBI Taxonomy" id="568900"/>
    <lineage>
        <taxon>Eukaryota</taxon>
        <taxon>Sar</taxon>
        <taxon>Stramenopiles</taxon>
        <taxon>Ochrophyta</taxon>
        <taxon>Bacillariophyta</taxon>
        <taxon>Bacillariophyceae</taxon>
        <taxon>Bacillariophycidae</taxon>
        <taxon>Naviculales</taxon>
        <taxon>Naviculaceae</taxon>
        <taxon>Seminavis</taxon>
    </lineage>
</organism>
<comment type="caution">
    <text evidence="3">The sequence shown here is derived from an EMBL/GenBank/DDBJ whole genome shotgun (WGS) entry which is preliminary data.</text>
</comment>
<keyword evidence="2" id="KW-0732">Signal</keyword>
<evidence type="ECO:0000313" key="3">
    <source>
        <dbReference type="EMBL" id="CAB9513377.1"/>
    </source>
</evidence>
<sequence>MRKFIHLLLLSAVALLSSQYTGVCGAELRTNKQDGQETREDRIAKVQSIALERELARRRGGGGRGGGRGGGGGGGRGKGGGKGGSMMGGSKGSKGKGGGKKLRFLPDRIEPIPFVNCIPLPPGYGNDGKKMSKGVGGGSSKGKGKGKGHRRNRRNMRSDSYRIRERVLRSTHDDARRLGHRGRNRGGHRNGARKMNHGQDKHRDRPNMNHGMKMMMARLPYCPDSAPTFFPTALPSFTPIPTATPLPSITPFPSFTPLPTEDEGPTGPTAPETPTTPGAPTTAPDPNSPTAPDGPTVAPAPTPVPAPIAIPPGTERILVESRLEFGFFDGVTAREPTQEEIDGLMVQTTAFYDQLLRAQFPNLDSFEAVFVPPAEFNAGNNLPVLINFDANAFFQTGTTVPSAAEVFAVLEGANYQDYITMYVWNSEPVGAGNIFFETQEVAYNARVSQG</sequence>
<feature type="compositionally biased region" description="Low complexity" evidence="1">
    <location>
        <begin position="265"/>
        <end position="297"/>
    </location>
</feature>
<feature type="compositionally biased region" description="Gly residues" evidence="1">
    <location>
        <begin position="62"/>
        <end position="92"/>
    </location>
</feature>
<protein>
    <submittedName>
        <fullName evidence="3">Uncharacterized protein</fullName>
    </submittedName>
</protein>
<reference evidence="3" key="1">
    <citation type="submission" date="2020-06" db="EMBL/GenBank/DDBJ databases">
        <authorList>
            <consortium name="Plant Systems Biology data submission"/>
        </authorList>
    </citation>
    <scope>NUCLEOTIDE SEQUENCE</scope>
    <source>
        <strain evidence="3">D6</strain>
    </source>
</reference>
<evidence type="ECO:0000256" key="1">
    <source>
        <dbReference type="SAM" id="MobiDB-lite"/>
    </source>
</evidence>
<evidence type="ECO:0000256" key="2">
    <source>
        <dbReference type="SAM" id="SignalP"/>
    </source>
</evidence>
<accession>A0A9N8E2M5</accession>
<feature type="region of interest" description="Disordered" evidence="1">
    <location>
        <begin position="177"/>
        <end position="207"/>
    </location>
</feature>
<feature type="compositionally biased region" description="Pro residues" evidence="1">
    <location>
        <begin position="298"/>
        <end position="309"/>
    </location>
</feature>
<evidence type="ECO:0000313" key="4">
    <source>
        <dbReference type="Proteomes" id="UP001153069"/>
    </source>
</evidence>